<comment type="caution">
    <text evidence="3">The sequence shown here is derived from an EMBL/GenBank/DDBJ whole genome shotgun (WGS) entry which is preliminary data.</text>
</comment>
<evidence type="ECO:0000256" key="1">
    <source>
        <dbReference type="SAM" id="MobiDB-lite"/>
    </source>
</evidence>
<name>A0A7J8FZF8_MOLMO</name>
<accession>A0A7J8FZF8</accession>
<reference evidence="3 4" key="1">
    <citation type="journal article" date="2020" name="Nature">
        <title>Six reference-quality genomes reveal evolution of bat adaptations.</title>
        <authorList>
            <person name="Jebb D."/>
            <person name="Huang Z."/>
            <person name="Pippel M."/>
            <person name="Hughes G.M."/>
            <person name="Lavrichenko K."/>
            <person name="Devanna P."/>
            <person name="Winkler S."/>
            <person name="Jermiin L.S."/>
            <person name="Skirmuntt E.C."/>
            <person name="Katzourakis A."/>
            <person name="Burkitt-Gray L."/>
            <person name="Ray D.A."/>
            <person name="Sullivan K.A.M."/>
            <person name="Roscito J.G."/>
            <person name="Kirilenko B.M."/>
            <person name="Davalos L.M."/>
            <person name="Corthals A.P."/>
            <person name="Power M.L."/>
            <person name="Jones G."/>
            <person name="Ransome R.D."/>
            <person name="Dechmann D.K.N."/>
            <person name="Locatelli A.G."/>
            <person name="Puechmaille S.J."/>
            <person name="Fedrigo O."/>
            <person name="Jarvis E.D."/>
            <person name="Hiller M."/>
            <person name="Vernes S.C."/>
            <person name="Myers E.W."/>
            <person name="Teeling E.C."/>
        </authorList>
    </citation>
    <scope>NUCLEOTIDE SEQUENCE [LARGE SCALE GENOMIC DNA]</scope>
    <source>
        <strain evidence="3">MMolMol1</strain>
        <tissue evidence="3">Muscle</tissue>
    </source>
</reference>
<feature type="domain" description="Hyaluronan/mRNA-binding protein" evidence="2">
    <location>
        <begin position="29"/>
        <end position="126"/>
    </location>
</feature>
<dbReference type="SMART" id="SM01233">
    <property type="entry name" value="HABP4_PAI-RBP1"/>
    <property type="match status" value="1"/>
</dbReference>
<dbReference type="GO" id="GO:0003730">
    <property type="term" value="F:mRNA 3'-UTR binding"/>
    <property type="evidence" value="ECO:0007669"/>
    <property type="project" value="TreeGrafter"/>
</dbReference>
<gene>
    <name evidence="3" type="ORF">HJG59_008307</name>
</gene>
<dbReference type="AlphaFoldDB" id="A0A7J8FZF8"/>
<dbReference type="InterPro" id="IPR039764">
    <property type="entry name" value="HABP4/SERBP1-like"/>
</dbReference>
<feature type="compositionally biased region" description="Basic and acidic residues" evidence="1">
    <location>
        <begin position="74"/>
        <end position="101"/>
    </location>
</feature>
<proteinExistence type="predicted"/>
<dbReference type="GO" id="GO:0005634">
    <property type="term" value="C:nucleus"/>
    <property type="evidence" value="ECO:0007669"/>
    <property type="project" value="TreeGrafter"/>
</dbReference>
<evidence type="ECO:0000313" key="3">
    <source>
        <dbReference type="EMBL" id="KAF6453038.1"/>
    </source>
</evidence>
<feature type="region of interest" description="Disordered" evidence="1">
    <location>
        <begin position="55"/>
        <end position="101"/>
    </location>
</feature>
<evidence type="ECO:0000259" key="2">
    <source>
        <dbReference type="SMART" id="SM01233"/>
    </source>
</evidence>
<keyword evidence="4" id="KW-1185">Reference proteome</keyword>
<dbReference type="PANTHER" id="PTHR12299:SF29">
    <property type="entry name" value="SERPINE1 MRNA-BINDING PROTEIN 1"/>
    <property type="match status" value="1"/>
</dbReference>
<dbReference type="InterPro" id="IPR006861">
    <property type="entry name" value="HABP4_PAIRBP1-bd"/>
</dbReference>
<dbReference type="PANTHER" id="PTHR12299">
    <property type="entry name" value="HYALURONIC ACID-BINDING PROTEIN 4"/>
    <property type="match status" value="1"/>
</dbReference>
<dbReference type="Proteomes" id="UP000550707">
    <property type="component" value="Unassembled WGS sequence"/>
</dbReference>
<organism evidence="3 4">
    <name type="scientific">Molossus molossus</name>
    <name type="common">Pallas' mastiff bat</name>
    <name type="synonym">Vespertilio molossus</name>
    <dbReference type="NCBI Taxonomy" id="27622"/>
    <lineage>
        <taxon>Eukaryota</taxon>
        <taxon>Metazoa</taxon>
        <taxon>Chordata</taxon>
        <taxon>Craniata</taxon>
        <taxon>Vertebrata</taxon>
        <taxon>Euteleostomi</taxon>
        <taxon>Mammalia</taxon>
        <taxon>Eutheria</taxon>
        <taxon>Laurasiatheria</taxon>
        <taxon>Chiroptera</taxon>
        <taxon>Yangochiroptera</taxon>
        <taxon>Molossidae</taxon>
        <taxon>Molossus</taxon>
    </lineage>
</organism>
<sequence>MTDGRFEATGVWEEAEQVDLALGAHVNLVGTVDVVDLARSTRTQVEAAGLTTGAVKDASTGAEQSAVTEDAPGGEEHPVADTENKENEVEEVKGEAPKEMTLDEWKAIQNKDRAKGDFSIRKPNEGAGGPWKKGLFFVSQSEEAHAEDSVMGHHFRSQQTIRLGWRSVSETLAAQDEVAGEGEGAVGVGDVQAAAAGLTRRVLLPRCR</sequence>
<dbReference type="Pfam" id="PF04774">
    <property type="entry name" value="HABP4_PAI-RBP1"/>
    <property type="match status" value="1"/>
</dbReference>
<dbReference type="GO" id="GO:0005737">
    <property type="term" value="C:cytoplasm"/>
    <property type="evidence" value="ECO:0007669"/>
    <property type="project" value="TreeGrafter"/>
</dbReference>
<dbReference type="InParanoid" id="A0A7J8FZF8"/>
<evidence type="ECO:0000313" key="4">
    <source>
        <dbReference type="Proteomes" id="UP000550707"/>
    </source>
</evidence>
<protein>
    <recommendedName>
        <fullName evidence="2">Hyaluronan/mRNA-binding protein domain-containing protein</fullName>
    </recommendedName>
</protein>
<dbReference type="EMBL" id="JACASF010000010">
    <property type="protein sequence ID" value="KAF6453038.1"/>
    <property type="molecule type" value="Genomic_DNA"/>
</dbReference>